<comment type="caution">
    <text evidence="2">The sequence shown here is derived from an EMBL/GenBank/DDBJ whole genome shotgun (WGS) entry which is preliminary data.</text>
</comment>
<dbReference type="EMBL" id="CAUYUJ010022614">
    <property type="protein sequence ID" value="CAK0911601.1"/>
    <property type="molecule type" value="Genomic_DNA"/>
</dbReference>
<dbReference type="Proteomes" id="UP001189429">
    <property type="component" value="Unassembled WGS sequence"/>
</dbReference>
<evidence type="ECO:0000313" key="2">
    <source>
        <dbReference type="EMBL" id="CAK0911601.1"/>
    </source>
</evidence>
<keyword evidence="3" id="KW-1185">Reference proteome</keyword>
<gene>
    <name evidence="2" type="ORF">PCOR1329_LOCUS85439</name>
</gene>
<evidence type="ECO:0000313" key="3">
    <source>
        <dbReference type="Proteomes" id="UP001189429"/>
    </source>
</evidence>
<proteinExistence type="predicted"/>
<accession>A0ABN9YFG9</accession>
<reference evidence="2" key="1">
    <citation type="submission" date="2023-10" db="EMBL/GenBank/DDBJ databases">
        <authorList>
            <person name="Chen Y."/>
            <person name="Shah S."/>
            <person name="Dougan E. K."/>
            <person name="Thang M."/>
            <person name="Chan C."/>
        </authorList>
    </citation>
    <scope>NUCLEOTIDE SEQUENCE [LARGE SCALE GENOMIC DNA]</scope>
</reference>
<sequence length="330" mass="35042">MAQDGWHSSGGKARQQYHDPCPHCRYRWNFKNNHWCYQCTGALVSQRDGSKRPLGQWAFEPPQFSSSPFHVQPAASPFTDPTPAQAAAAAATGPGKGRGKKGAPPPLRGKAKAKTASSAGHVDRRPWVYHQGWYPYGGASAPPEPGDPTAALRAKLGDDGAEALAAVEALLAKKEAPPPAAPRQPHLEEDVSTKGVAHRRAKSRLERCPLKEARDAEDLAVTAAVEAKRSWEEACAKQLPQPVAAPPAAAGASSLNLSTLLGEGSEVEGLTIVDGPMFSTEGLELDPADLREWERVKSNHAAGIKAEISKALGSSDEQLAALRAEAKQAE</sequence>
<feature type="compositionally biased region" description="Low complexity" evidence="1">
    <location>
        <begin position="81"/>
        <end position="93"/>
    </location>
</feature>
<feature type="region of interest" description="Disordered" evidence="1">
    <location>
        <begin position="175"/>
        <end position="202"/>
    </location>
</feature>
<protein>
    <submittedName>
        <fullName evidence="2">Uncharacterized protein</fullName>
    </submittedName>
</protein>
<organism evidence="2 3">
    <name type="scientific">Prorocentrum cordatum</name>
    <dbReference type="NCBI Taxonomy" id="2364126"/>
    <lineage>
        <taxon>Eukaryota</taxon>
        <taxon>Sar</taxon>
        <taxon>Alveolata</taxon>
        <taxon>Dinophyceae</taxon>
        <taxon>Prorocentrales</taxon>
        <taxon>Prorocentraceae</taxon>
        <taxon>Prorocentrum</taxon>
    </lineage>
</organism>
<feature type="region of interest" description="Disordered" evidence="1">
    <location>
        <begin position="53"/>
        <end position="120"/>
    </location>
</feature>
<name>A0ABN9YFG9_9DINO</name>
<evidence type="ECO:0000256" key="1">
    <source>
        <dbReference type="SAM" id="MobiDB-lite"/>
    </source>
</evidence>